<dbReference type="RefSeq" id="WP_090632925.1">
    <property type="nucleotide sequence ID" value="NZ_CVRB01000001.1"/>
</dbReference>
<dbReference type="STRING" id="1499688.BN000_01584"/>
<dbReference type="PANTHER" id="PTHR45947:SF3">
    <property type="entry name" value="SULFOQUINOVOSYL TRANSFERASE SQD2"/>
    <property type="match status" value="1"/>
</dbReference>
<dbReference type="InterPro" id="IPR050194">
    <property type="entry name" value="Glycosyltransferase_grp1"/>
</dbReference>
<reference evidence="4" key="1">
    <citation type="submission" date="2015-05" db="EMBL/GenBank/DDBJ databases">
        <authorList>
            <person name="Urmite Genomes"/>
        </authorList>
    </citation>
    <scope>NUCLEOTIDE SEQUENCE [LARGE SCALE GENOMIC DNA]</scope>
    <source>
        <strain evidence="4">LF1</strain>
    </source>
</reference>
<accession>A0A0U1NUH9</accession>
<dbReference type="InterPro" id="IPR001296">
    <property type="entry name" value="Glyco_trans_1"/>
</dbReference>
<keyword evidence="4" id="KW-1185">Reference proteome</keyword>
<dbReference type="Pfam" id="PF13439">
    <property type="entry name" value="Glyco_transf_4"/>
    <property type="match status" value="1"/>
</dbReference>
<dbReference type="AlphaFoldDB" id="A0A0U1NUH9"/>
<dbReference type="OrthoDB" id="9804196at2"/>
<keyword evidence="3" id="KW-0808">Transferase</keyword>
<feature type="domain" description="Glycosyltransferase subfamily 4-like N-terminal" evidence="2">
    <location>
        <begin position="20"/>
        <end position="183"/>
    </location>
</feature>
<dbReference type="GO" id="GO:0016757">
    <property type="term" value="F:glycosyltransferase activity"/>
    <property type="evidence" value="ECO:0007669"/>
    <property type="project" value="InterPro"/>
</dbReference>
<name>A0A0U1NUH9_9BACI</name>
<evidence type="ECO:0000313" key="3">
    <source>
        <dbReference type="EMBL" id="CRK81673.1"/>
    </source>
</evidence>
<dbReference type="Pfam" id="PF00534">
    <property type="entry name" value="Glycos_transf_1"/>
    <property type="match status" value="1"/>
</dbReference>
<organism evidence="3 4">
    <name type="scientific">Neobacillus massiliamazoniensis</name>
    <dbReference type="NCBI Taxonomy" id="1499688"/>
    <lineage>
        <taxon>Bacteria</taxon>
        <taxon>Bacillati</taxon>
        <taxon>Bacillota</taxon>
        <taxon>Bacilli</taxon>
        <taxon>Bacillales</taxon>
        <taxon>Bacillaceae</taxon>
        <taxon>Neobacillus</taxon>
    </lineage>
</organism>
<dbReference type="EMBL" id="CVRB01000001">
    <property type="protein sequence ID" value="CRK81673.1"/>
    <property type="molecule type" value="Genomic_DNA"/>
</dbReference>
<evidence type="ECO:0000313" key="4">
    <source>
        <dbReference type="Proteomes" id="UP000199087"/>
    </source>
</evidence>
<dbReference type="SUPFAM" id="SSF53756">
    <property type="entry name" value="UDP-Glycosyltransferase/glycogen phosphorylase"/>
    <property type="match status" value="1"/>
</dbReference>
<evidence type="ECO:0000259" key="2">
    <source>
        <dbReference type="Pfam" id="PF13439"/>
    </source>
</evidence>
<dbReference type="Proteomes" id="UP000199087">
    <property type="component" value="Unassembled WGS sequence"/>
</dbReference>
<evidence type="ECO:0000259" key="1">
    <source>
        <dbReference type="Pfam" id="PF00534"/>
    </source>
</evidence>
<dbReference type="Gene3D" id="3.40.50.2000">
    <property type="entry name" value="Glycogen Phosphorylase B"/>
    <property type="match status" value="2"/>
</dbReference>
<feature type="domain" description="Glycosyl transferase family 1" evidence="1">
    <location>
        <begin position="198"/>
        <end position="312"/>
    </location>
</feature>
<dbReference type="InterPro" id="IPR028098">
    <property type="entry name" value="Glyco_trans_4-like_N"/>
</dbReference>
<dbReference type="CDD" id="cd03812">
    <property type="entry name" value="GT4_CapH-like"/>
    <property type="match status" value="1"/>
</dbReference>
<protein>
    <submittedName>
        <fullName evidence="3">Group 1 glycosyl transferase</fullName>
    </submittedName>
</protein>
<proteinExistence type="predicted"/>
<gene>
    <name evidence="3" type="ORF">BN000_01584</name>
</gene>
<dbReference type="PANTHER" id="PTHR45947">
    <property type="entry name" value="SULFOQUINOVOSYL TRANSFERASE SQD2"/>
    <property type="match status" value="1"/>
</dbReference>
<sequence length="392" mass="44199">MDKKSNLKRVLHIVSTMDRGGAETLIMNIYRNIDKTKIQFDFVSHSSKKGDYDDEIISLGGKIHYIPSLGELGPIKYIKELKRVMSSAHYIAVHSHTDFQSGFPALAAKLCGIKKRICHSHSTNWPKNNHMINKFILKFLQILIKVSATNYCSCSNEAAAFLFSQKLVDHGKVKILNNGIDLNSFFETYDGRDHLLSELGLPKDVKIIGHVGRFSKSKNQSFILKILKKILETDPNYFVCLVGDGPLKKQVEREAEALGVLNHIKFLGVRTDIPRLMKAFDVFLFPSLFEGFGIVTLEAQCAGTPCVASAAVPRSTDMGLGLITYISLEEDLNTWSKYINKAAFSNRPDNETIKKHFKNKGFSMEENVPKWLSLYLNDKQESLSHLLDLIRS</sequence>